<keyword evidence="2" id="KW-1185">Reference proteome</keyword>
<dbReference type="InterPro" id="IPR009351">
    <property type="entry name" value="AlkZ-like"/>
</dbReference>
<reference evidence="1 2" key="1">
    <citation type="submission" date="2016-12" db="EMBL/GenBank/DDBJ databases">
        <title>The draft genome sequence of Actinophytocola xinjiangensis.</title>
        <authorList>
            <person name="Wang W."/>
            <person name="Yuan L."/>
        </authorList>
    </citation>
    <scope>NUCLEOTIDE SEQUENCE [LARGE SCALE GENOMIC DNA]</scope>
    <source>
        <strain evidence="1 2">CGMCC 4.4663</strain>
    </source>
</reference>
<dbReference type="Pfam" id="PF06224">
    <property type="entry name" value="AlkZ-like"/>
    <property type="match status" value="1"/>
</dbReference>
<name>A0A7Z0WP08_9PSEU</name>
<accession>A0A7Z0WP08</accession>
<gene>
    <name evidence="1" type="ORF">BLA60_11600</name>
</gene>
<proteinExistence type="predicted"/>
<evidence type="ECO:0000313" key="1">
    <source>
        <dbReference type="EMBL" id="OLF11584.1"/>
    </source>
</evidence>
<sequence>MRKTLHSLPLPLAAAAHAATLHFRERDALRSIANHGMSARTVTRVTTAIIDLVEQCGPLNHRAMEARLTDSRTDTVSVRLALKLAWERGVLTYLNRTNCWNREHRRFGLTGRLHPGLDMAMDRHRATTELVIEYFDRYGPASLRDAAWWSGLSRSAITAAMNESARDFVMVHTSWCESPMYMYRDRLEEFRSDSAEQRSSGISFLAHEDVALKAYFESRRRYLGDLPPRTAFNQIGEVLPTVIIDGQLAGTWKWDTGKKAVGWSLVSSCRSTVLRREIRHRAHTLTEALRLGWGTGDRKKVTTAQQEVTPTSSSR</sequence>
<protein>
    <recommendedName>
        <fullName evidence="3">Winged helix DNA-binding domain-containing protein</fullName>
    </recommendedName>
</protein>
<dbReference type="PANTHER" id="PTHR38479:SF2">
    <property type="entry name" value="WINGED HELIX DNA-BINDING DOMAIN-CONTAINING PROTEIN"/>
    <property type="match status" value="1"/>
</dbReference>
<evidence type="ECO:0000313" key="2">
    <source>
        <dbReference type="Proteomes" id="UP000185696"/>
    </source>
</evidence>
<dbReference type="PANTHER" id="PTHR38479">
    <property type="entry name" value="LMO0824 PROTEIN"/>
    <property type="match status" value="1"/>
</dbReference>
<evidence type="ECO:0008006" key="3">
    <source>
        <dbReference type="Google" id="ProtNLM"/>
    </source>
</evidence>
<dbReference type="EMBL" id="MSIF01000004">
    <property type="protein sequence ID" value="OLF11584.1"/>
    <property type="molecule type" value="Genomic_DNA"/>
</dbReference>
<organism evidence="1 2">
    <name type="scientific">Actinophytocola xinjiangensis</name>
    <dbReference type="NCBI Taxonomy" id="485602"/>
    <lineage>
        <taxon>Bacteria</taxon>
        <taxon>Bacillati</taxon>
        <taxon>Actinomycetota</taxon>
        <taxon>Actinomycetes</taxon>
        <taxon>Pseudonocardiales</taxon>
        <taxon>Pseudonocardiaceae</taxon>
    </lineage>
</organism>
<dbReference type="Proteomes" id="UP000185696">
    <property type="component" value="Unassembled WGS sequence"/>
</dbReference>
<dbReference type="AlphaFoldDB" id="A0A7Z0WP08"/>
<comment type="caution">
    <text evidence="1">The sequence shown here is derived from an EMBL/GenBank/DDBJ whole genome shotgun (WGS) entry which is preliminary data.</text>
</comment>